<reference evidence="2" key="1">
    <citation type="journal article" date="2014" name="Int. J. Syst. Evol. Microbiol.">
        <title>Complete genome of a new Firmicutes species belonging to the dominant human colonic microbiota ('Ruminococcus bicirculans') reveals two chromosomes and a selective capacity to utilize plant glucans.</title>
        <authorList>
            <consortium name="NISC Comparative Sequencing Program"/>
            <person name="Wegmann U."/>
            <person name="Louis P."/>
            <person name="Goesmann A."/>
            <person name="Henrissat B."/>
            <person name="Duncan S.H."/>
            <person name="Flint H.J."/>
        </authorList>
    </citation>
    <scope>NUCLEOTIDE SEQUENCE</scope>
    <source>
        <strain evidence="2">JCM 17590</strain>
    </source>
</reference>
<keyword evidence="3" id="KW-1185">Reference proteome</keyword>
<proteinExistence type="predicted"/>
<reference evidence="2" key="2">
    <citation type="submission" date="2023-12" db="EMBL/GenBank/DDBJ databases">
        <authorList>
            <person name="Sun Q."/>
            <person name="Inoue M."/>
        </authorList>
    </citation>
    <scope>NUCLEOTIDE SEQUENCE</scope>
    <source>
        <strain evidence="2">JCM 17590</strain>
    </source>
</reference>
<protein>
    <submittedName>
        <fullName evidence="2">Uncharacterized protein</fullName>
    </submittedName>
</protein>
<evidence type="ECO:0000313" key="3">
    <source>
        <dbReference type="Proteomes" id="UP001415169"/>
    </source>
</evidence>
<feature type="compositionally biased region" description="Basic and acidic residues" evidence="1">
    <location>
        <begin position="87"/>
        <end position="96"/>
    </location>
</feature>
<feature type="compositionally biased region" description="Low complexity" evidence="1">
    <location>
        <begin position="97"/>
        <end position="106"/>
    </location>
</feature>
<accession>A0ABP7ZCN2</accession>
<gene>
    <name evidence="2" type="ORF">GCM10022286_00420</name>
</gene>
<sequence length="135" mass="15029">MAARAHTRRLPNAHENTAPEVSLSDSPAASATTPLAHPEPFADDREWARALLSTDPDLRQRGVDAYNAAFGLDWTHAQIMAAVRADARREERENRAAQRAQGPARGPRTRPRRRHAGVLGAFWDGFMDELARRRA</sequence>
<feature type="compositionally biased region" description="Polar residues" evidence="1">
    <location>
        <begin position="23"/>
        <end position="33"/>
    </location>
</feature>
<feature type="region of interest" description="Disordered" evidence="1">
    <location>
        <begin position="87"/>
        <end position="114"/>
    </location>
</feature>
<organism evidence="2 3">
    <name type="scientific">Gryllotalpicola daejeonensis</name>
    <dbReference type="NCBI Taxonomy" id="993087"/>
    <lineage>
        <taxon>Bacteria</taxon>
        <taxon>Bacillati</taxon>
        <taxon>Actinomycetota</taxon>
        <taxon>Actinomycetes</taxon>
        <taxon>Micrococcales</taxon>
        <taxon>Microbacteriaceae</taxon>
        <taxon>Gryllotalpicola</taxon>
    </lineage>
</organism>
<dbReference type="EMBL" id="BAABBV010000001">
    <property type="protein sequence ID" value="GAA4153707.1"/>
    <property type="molecule type" value="Genomic_DNA"/>
</dbReference>
<evidence type="ECO:0000256" key="1">
    <source>
        <dbReference type="SAM" id="MobiDB-lite"/>
    </source>
</evidence>
<feature type="compositionally biased region" description="Basic residues" evidence="1">
    <location>
        <begin position="1"/>
        <end position="11"/>
    </location>
</feature>
<dbReference type="Proteomes" id="UP001415169">
    <property type="component" value="Unassembled WGS sequence"/>
</dbReference>
<evidence type="ECO:0000313" key="2">
    <source>
        <dbReference type="EMBL" id="GAA4153707.1"/>
    </source>
</evidence>
<name>A0ABP7ZCN2_9MICO</name>
<feature type="region of interest" description="Disordered" evidence="1">
    <location>
        <begin position="1"/>
        <end position="43"/>
    </location>
</feature>
<comment type="caution">
    <text evidence="2">The sequence shown here is derived from an EMBL/GenBank/DDBJ whole genome shotgun (WGS) entry which is preliminary data.</text>
</comment>